<gene>
    <name evidence="1" type="ORF">ZT3D7_G2436</name>
</gene>
<dbReference type="Proteomes" id="UP000215127">
    <property type="component" value="Chromosome 2"/>
</dbReference>
<organism evidence="1 2">
    <name type="scientific">Zymoseptoria tritici (strain ST99CH_3D7)</name>
    <dbReference type="NCBI Taxonomy" id="1276538"/>
    <lineage>
        <taxon>Eukaryota</taxon>
        <taxon>Fungi</taxon>
        <taxon>Dikarya</taxon>
        <taxon>Ascomycota</taxon>
        <taxon>Pezizomycotina</taxon>
        <taxon>Dothideomycetes</taxon>
        <taxon>Dothideomycetidae</taxon>
        <taxon>Mycosphaerellales</taxon>
        <taxon>Mycosphaerellaceae</taxon>
        <taxon>Zymoseptoria</taxon>
    </lineage>
</organism>
<keyword evidence="2" id="KW-1185">Reference proteome</keyword>
<evidence type="ECO:0000313" key="2">
    <source>
        <dbReference type="Proteomes" id="UP000215127"/>
    </source>
</evidence>
<evidence type="ECO:0000313" key="1">
    <source>
        <dbReference type="EMBL" id="SMQ47289.1"/>
    </source>
</evidence>
<name>A0A1X7RIP0_ZYMT9</name>
<sequence length="82" mass="8820">MTLKIASDLAPYYSLSVYCRSTPAKVTSRTVAGIRQTHAKSEGHVVDQKTIVAAAANSHRELLASEFARPEPSDTSTTTNVN</sequence>
<accession>A0A1X7RIP0</accession>
<dbReference type="EMBL" id="LT853693">
    <property type="protein sequence ID" value="SMQ47289.1"/>
    <property type="molecule type" value="Genomic_DNA"/>
</dbReference>
<dbReference type="AlphaFoldDB" id="A0A1X7RIP0"/>
<proteinExistence type="predicted"/>
<protein>
    <submittedName>
        <fullName evidence="1">Uncharacterized protein</fullName>
    </submittedName>
</protein>
<reference evidence="1 2" key="1">
    <citation type="submission" date="2016-06" db="EMBL/GenBank/DDBJ databases">
        <authorList>
            <person name="Kjaerup R.B."/>
            <person name="Dalgaard T.S."/>
            <person name="Juul-Madsen H.R."/>
        </authorList>
    </citation>
    <scope>NUCLEOTIDE SEQUENCE [LARGE SCALE GENOMIC DNA]</scope>
</reference>